<feature type="compositionally biased region" description="Low complexity" evidence="2">
    <location>
        <begin position="716"/>
        <end position="729"/>
    </location>
</feature>
<feature type="region of interest" description="Disordered" evidence="2">
    <location>
        <begin position="645"/>
        <end position="748"/>
    </location>
</feature>
<feature type="region of interest" description="Disordered" evidence="2">
    <location>
        <begin position="990"/>
        <end position="1030"/>
    </location>
</feature>
<evidence type="ECO:0008006" key="6">
    <source>
        <dbReference type="Google" id="ProtNLM"/>
    </source>
</evidence>
<dbReference type="SUPFAM" id="SSF50978">
    <property type="entry name" value="WD40 repeat-like"/>
    <property type="match status" value="1"/>
</dbReference>
<accession>A0A0L8G216</accession>
<feature type="compositionally biased region" description="Polar residues" evidence="2">
    <location>
        <begin position="736"/>
        <end position="748"/>
    </location>
</feature>
<feature type="compositionally biased region" description="Acidic residues" evidence="2">
    <location>
        <begin position="1176"/>
        <end position="1193"/>
    </location>
</feature>
<dbReference type="InterPro" id="IPR036322">
    <property type="entry name" value="WD40_repeat_dom_sf"/>
</dbReference>
<dbReference type="KEGG" id="obi:106879723"/>
<reference evidence="5" key="1">
    <citation type="submission" date="2015-07" db="EMBL/GenBank/DDBJ databases">
        <title>MeaNS - Measles Nucleotide Surveillance Program.</title>
        <authorList>
            <person name="Tran T."/>
            <person name="Druce J."/>
        </authorList>
    </citation>
    <scope>NUCLEOTIDE SEQUENCE</scope>
    <source>
        <strain evidence="5">UCB-OBI-ISO-001</strain>
        <tissue evidence="5">Gonad</tissue>
    </source>
</reference>
<sequence length="2161" mass="243142">METATSEASGKSEGKTWTNILVESSALDQLKVPLQGSSRLKYTCISVSRRYVALGSNTGGVYVFGRQNFNNLRVVFADMKADTINLVSLSPFDNNVGFANSMGQVFVMETNIEKRTKPEKLRMSNIHVGRIVTAVAWNTTGSQFFIGDNMGTVSIIYVSNSKAKDLFGQPLDVILNLDSAIVQMDWAREKLLVSTLTRCYLCLTDKAKYFQIGKKLRDGKFGTCFYHNSSLSTPLIYSARPGSRMWEVDFEGQVLNTHQFKQLLAIPPLPILDLRCKEYNLPKDEKWNVLSVNFVQIKQIKNMLLAWTDSAIFIFDPVNVRTVLWCADLKEINDIAVIENEMYIFYRGSEIKKLSLMTVTNCISWLQSKQRHKLSEDLRLEFMISLSSSPQSLNETGVSNYQELGKSVAGSFLQNKIIPKDMAVTTRLSALPSYLNRPKEKVDENCEFPKEKSEAKTNIDSGISTSAPFQKDSNCLQSDRLSLFLNQNGVQPYIENHKSPSEFFENSMQQILIENEECDKNSILTSPENCEEPLENLYDQEILHTHDSGSLYRNLLSEVTSSSGRSTPRPVAIPRPRPLNPSSINNVLLSPSVYAMLNYTNITKYESLDQVGETEEGSPTVDAILPKGDENKSVRKVFKKRKPTIVQLDAPSSKSKADRSKKWKMSRLLSSGSTAEDKADKGEKLERPVIVESSSRDCLSDSSEMTQSADNSAMESSVVSSDSKVSGSSSKEETPHSTILSQISNQSERLNSKTNTVAYNAVPDSLSTAKASSDEGTPLKSVSDSNSNSSSSGVLMTNRLERIAATVGEVKHEMKQYNNNSMSEPGIAPLESSTGMFDDTELSLTSAKMNLMSIKDSLSSRTKSFIKSISRSSILSRGDQLVNVLKKKLPEIGDGKEIIEFQIAEEMINPETNVDTGEEVAWHMPVIESKSYADTTSLVAATDEAHEELDSVEVLLHPDHVEDVIKKWVEYLHLTQNAVLHKLIDLEKHSEKDTVSTSSSDNLLNENSLQHLPDPQKHPTDNGTCKTKVSAKNDDKNCEVCSTKNHINEAQQPVEKMTSSSQKVVSENEAHNMIVDSGVELFNTEAQVHSSLEQESIEDKTEGQTLDMDQSIYTRGVTSSFISTSDSSFVDPEETTGTVGVDFGHKNSRQEHGFVGESINRAGDPVESSNSCVNEDHDDDYQEKEKIEEEEEEKKDSDKTSTSLIADSDRSSNDKLNNIVKEVTKKDDDENLNDSKEIECLSSKNMGKEHISPVKTLNENCKNFHINEGFEMSGSPNFFSPGSVKKSDFGEPDFVEKVSNPTLSEFSTLKDAFSSDHNIISSESVLDQTDSNICETDRSQDTAEIGYNSLFSSGESKEDERILFAEDQGSETGSKSAMDSSHTGSDNGSYDKKEECLFEHNTHASVFETVNNVEDNHGDIMNKNNNVLGKMDGESKDNQDEFDKNSCESKENDPHQKCNCSPKEQDDDEEEEQHDELCDPKLFMKCFVSDPFGLSLEQHKLASMLAIACFQTNCTGDICSKVFQSSCFFRCVNTATSPCASQKLELSDANSSSKSIDTSLLSKSETESFSSSSNYVNSYSKPKHILSTYQTSQFASRSCSPKDCHGRFCHLFSRFVETQLQEGTRSKLSPHPPDHVLSVEEHYDWQMSLFIRCYFHLLSLDVVRRHVYSYHGYCFRSWLALVHCLQEIGKDDIIGKCLQKKKMQQAVDLLHSEDIHFSAMVCIVGHLSRLFSFRPAEIVEFSVQNSEHVQPLDVLYLSYLHNFPLHHFHSYMMARINVSFDKKLMLAKLSENNETKFTWLEYLLSKVDDKLFTKVIPLLPSAGMHLLKWKYRDIIVFLCNNCRDESVADEHWKKVLHLCLINKFWLGCLMCLKKLKLWHSLITIMVTLGDLSLFDADNTYGYAPESEEEWLYLLDQKKMQSAEDDTNAFRSSLIDAVMKCYKDCGVFSLEEYKSLEESLPNTEQDSENLSETHKELTSQIFVPSPLTLDSVYRLFIQRMGPQRGIHLLLEHNCLKPSDYPLSFYQSCLFGSLIQRQQRFIIHNMLEKIDEYFWSKKPASMAPAIYFAVEEEKNTEYLEPSVSTQELLKQLQPLNGQRFAEEKEYHWGSSIDIFTACPCCHVTLSAVISHMESGIVIFECGHAYHRFCVGPKKMCVLCPSIM</sequence>
<dbReference type="Pfam" id="PF23756">
    <property type="entry name" value="Beta-prop_HPS5"/>
    <property type="match status" value="1"/>
</dbReference>
<feature type="compositionally biased region" description="Basic and acidic residues" evidence="2">
    <location>
        <begin position="675"/>
        <end position="699"/>
    </location>
</feature>
<evidence type="ECO:0000259" key="4">
    <source>
        <dbReference type="Pfam" id="PF23758"/>
    </source>
</evidence>
<dbReference type="GO" id="GO:0005737">
    <property type="term" value="C:cytoplasm"/>
    <property type="evidence" value="ECO:0007669"/>
    <property type="project" value="TreeGrafter"/>
</dbReference>
<protein>
    <recommendedName>
        <fullName evidence="6">Hermansky-Pudlak syndrome 5 protein homolog</fullName>
    </recommendedName>
</protein>
<feature type="compositionally biased region" description="Basic and acidic residues" evidence="2">
    <location>
        <begin position="1431"/>
        <end position="1456"/>
    </location>
</feature>
<organism evidence="5">
    <name type="scientific">Octopus bimaculoides</name>
    <name type="common">California two-spotted octopus</name>
    <dbReference type="NCBI Taxonomy" id="37653"/>
    <lineage>
        <taxon>Eukaryota</taxon>
        <taxon>Metazoa</taxon>
        <taxon>Spiralia</taxon>
        <taxon>Lophotrochozoa</taxon>
        <taxon>Mollusca</taxon>
        <taxon>Cephalopoda</taxon>
        <taxon>Coleoidea</taxon>
        <taxon>Octopodiformes</taxon>
        <taxon>Octopoda</taxon>
        <taxon>Incirrata</taxon>
        <taxon>Octopodidae</taxon>
        <taxon>Octopus</taxon>
    </lineage>
</organism>
<feature type="region of interest" description="Disordered" evidence="2">
    <location>
        <begin position="1155"/>
        <end position="1217"/>
    </location>
</feature>
<evidence type="ECO:0000256" key="2">
    <source>
        <dbReference type="SAM" id="MobiDB-lite"/>
    </source>
</evidence>
<evidence type="ECO:0000256" key="1">
    <source>
        <dbReference type="SAM" id="Coils"/>
    </source>
</evidence>
<dbReference type="GO" id="GO:0048066">
    <property type="term" value="P:developmental pigmentation"/>
    <property type="evidence" value="ECO:0007669"/>
    <property type="project" value="TreeGrafter"/>
</dbReference>
<feature type="compositionally biased region" description="Polar residues" evidence="2">
    <location>
        <begin position="1370"/>
        <end position="1388"/>
    </location>
</feature>
<feature type="domain" description="HPS5-like beta-propeller" evidence="3">
    <location>
        <begin position="21"/>
        <end position="346"/>
    </location>
</feature>
<dbReference type="STRING" id="37653.A0A0L8G216"/>
<feature type="region of interest" description="Disordered" evidence="2">
    <location>
        <begin position="768"/>
        <end position="796"/>
    </location>
</feature>
<dbReference type="InterPro" id="IPR056445">
    <property type="entry name" value="TPR_HPS5"/>
</dbReference>
<dbReference type="InterPro" id="IPR056499">
    <property type="entry name" value="Beta-prop_HPS5-like"/>
</dbReference>
<dbReference type="PANTHER" id="PTHR23287">
    <property type="entry name" value="RUBY-EYE2-LIKE PROTEIN"/>
    <property type="match status" value="1"/>
</dbReference>
<keyword evidence="1" id="KW-0175">Coiled coil</keyword>
<dbReference type="OrthoDB" id="19493at2759"/>
<feature type="region of interest" description="Disordered" evidence="2">
    <location>
        <begin position="1367"/>
        <end position="1391"/>
    </location>
</feature>
<evidence type="ECO:0000259" key="3">
    <source>
        <dbReference type="Pfam" id="PF23756"/>
    </source>
</evidence>
<feature type="compositionally biased region" description="Low complexity" evidence="2">
    <location>
        <begin position="996"/>
        <end position="1009"/>
    </location>
</feature>
<feature type="compositionally biased region" description="Acidic residues" evidence="2">
    <location>
        <begin position="1465"/>
        <end position="1474"/>
    </location>
</feature>
<proteinExistence type="predicted"/>
<feature type="coiled-coil region" evidence="1">
    <location>
        <begin position="1952"/>
        <end position="1979"/>
    </location>
</feature>
<evidence type="ECO:0000313" key="5">
    <source>
        <dbReference type="EMBL" id="KOF70948.1"/>
    </source>
</evidence>
<feature type="compositionally biased region" description="Low complexity" evidence="2">
    <location>
        <begin position="781"/>
        <end position="792"/>
    </location>
</feature>
<feature type="compositionally biased region" description="Polar residues" evidence="2">
    <location>
        <begin position="704"/>
        <end position="715"/>
    </location>
</feature>
<dbReference type="EMBL" id="KQ424476">
    <property type="protein sequence ID" value="KOF70948.1"/>
    <property type="molecule type" value="Genomic_DNA"/>
</dbReference>
<gene>
    <name evidence="5" type="ORF">OCBIM_22001919mg</name>
</gene>
<feature type="region of interest" description="Disordered" evidence="2">
    <location>
        <begin position="1415"/>
        <end position="1474"/>
    </location>
</feature>
<dbReference type="Pfam" id="PF23758">
    <property type="entry name" value="TPR_HPS5"/>
    <property type="match status" value="1"/>
</dbReference>
<dbReference type="PANTHER" id="PTHR23287:SF18">
    <property type="entry name" value="BLOC-2 COMPLEX MEMBER HPS5"/>
    <property type="match status" value="1"/>
</dbReference>
<feature type="domain" description="HPS5 TPR" evidence="4">
    <location>
        <begin position="1645"/>
        <end position="1928"/>
    </location>
</feature>
<name>A0A0L8G216_OCTBM</name>